<accession>A0ABV4CCC0</accession>
<evidence type="ECO:0000313" key="3">
    <source>
        <dbReference type="Proteomes" id="UP001564626"/>
    </source>
</evidence>
<organism evidence="2 3">
    <name type="scientific">Saccharopolyspora cebuensis</name>
    <dbReference type="NCBI Taxonomy" id="418759"/>
    <lineage>
        <taxon>Bacteria</taxon>
        <taxon>Bacillati</taxon>
        <taxon>Actinomycetota</taxon>
        <taxon>Actinomycetes</taxon>
        <taxon>Pseudonocardiales</taxon>
        <taxon>Pseudonocardiaceae</taxon>
        <taxon>Saccharopolyspora</taxon>
    </lineage>
</organism>
<keyword evidence="1" id="KW-0472">Membrane</keyword>
<dbReference type="RefSeq" id="WP_345367710.1">
    <property type="nucleotide sequence ID" value="NZ_BAABII010000019.1"/>
</dbReference>
<dbReference type="InterPro" id="IPR011990">
    <property type="entry name" value="TPR-like_helical_dom_sf"/>
</dbReference>
<sequence length="385" mass="40779">MRAQNLLSRPWFVAAVIGAVVVTAVEATLGTGGSGVALGLLGALVGVIALPIATQLGLLLGSALFGLRVRHVVFGAMRRVASWQAGRVTITVRALPVTLSAEIGPWRSPVVLRCWLAGLVSALAGIAAAVGAWTLAELPFGRGAALAATPLMLYKLWPRRAPMATSTGWLLFGLPRMPRPERDEFRAAPMAARAYEALRAGDVDGSRAHVDELVRQHPDLNATVSCRVSLHEACGEYAQACLLLLDHLSGRDAGPREMSYLLAGMAGLGFAAVEAEQLPPDDLLPLAKKALDDAIRLGYPEFQLSGTKGLLALLEGEPDEAARLAAIGAEHNTSPLSRADDFATLARAHMAKQDNAAARAALARAEDLAPWWPRVVETHQRLHVA</sequence>
<keyword evidence="1" id="KW-1133">Transmembrane helix</keyword>
<reference evidence="2 3" key="1">
    <citation type="submission" date="2024-08" db="EMBL/GenBank/DDBJ databases">
        <title>Genome mining of Saccharopolyspora cebuensis PGLac3 from Nigerian medicinal plant.</title>
        <authorList>
            <person name="Ezeobiora C.E."/>
            <person name="Igbokwe N.H."/>
            <person name="Amin D.H."/>
            <person name="Mendie U.E."/>
        </authorList>
    </citation>
    <scope>NUCLEOTIDE SEQUENCE [LARGE SCALE GENOMIC DNA]</scope>
    <source>
        <strain evidence="2 3">PGLac3</strain>
    </source>
</reference>
<name>A0ABV4CCC0_9PSEU</name>
<gene>
    <name evidence="2" type="ORF">AB8O55_05040</name>
</gene>
<feature type="transmembrane region" description="Helical" evidence="1">
    <location>
        <begin position="110"/>
        <end position="133"/>
    </location>
</feature>
<proteinExistence type="predicted"/>
<comment type="caution">
    <text evidence="2">The sequence shown here is derived from an EMBL/GenBank/DDBJ whole genome shotgun (WGS) entry which is preliminary data.</text>
</comment>
<protein>
    <recommendedName>
        <fullName evidence="4">Tetratricopeptide repeat protein</fullName>
    </recommendedName>
</protein>
<evidence type="ECO:0000256" key="1">
    <source>
        <dbReference type="SAM" id="Phobius"/>
    </source>
</evidence>
<feature type="transmembrane region" description="Helical" evidence="1">
    <location>
        <begin position="37"/>
        <end position="60"/>
    </location>
</feature>
<evidence type="ECO:0000313" key="2">
    <source>
        <dbReference type="EMBL" id="MEY8038755.1"/>
    </source>
</evidence>
<evidence type="ECO:0008006" key="4">
    <source>
        <dbReference type="Google" id="ProtNLM"/>
    </source>
</evidence>
<dbReference type="EMBL" id="JBGEHV010000006">
    <property type="protein sequence ID" value="MEY8038755.1"/>
    <property type="molecule type" value="Genomic_DNA"/>
</dbReference>
<keyword evidence="3" id="KW-1185">Reference proteome</keyword>
<dbReference type="Proteomes" id="UP001564626">
    <property type="component" value="Unassembled WGS sequence"/>
</dbReference>
<keyword evidence="1" id="KW-0812">Transmembrane</keyword>
<dbReference type="Gene3D" id="1.25.40.10">
    <property type="entry name" value="Tetratricopeptide repeat domain"/>
    <property type="match status" value="1"/>
</dbReference>